<protein>
    <recommendedName>
        <fullName evidence="2">Domain of unknown function domain-containing protein</fullName>
    </recommendedName>
</protein>
<feature type="domain" description="Domain of unknown function" evidence="2">
    <location>
        <begin position="35"/>
        <end position="245"/>
    </location>
</feature>
<keyword evidence="4" id="KW-1185">Reference proteome</keyword>
<feature type="region of interest" description="Disordered" evidence="1">
    <location>
        <begin position="237"/>
        <end position="257"/>
    </location>
</feature>
<evidence type="ECO:0000259" key="2">
    <source>
        <dbReference type="Pfam" id="PF26404"/>
    </source>
</evidence>
<name>A0A1I6GQN3_9EURY</name>
<dbReference type="InterPro" id="IPR058415">
    <property type="entry name" value="DUF8102"/>
</dbReference>
<evidence type="ECO:0000256" key="1">
    <source>
        <dbReference type="SAM" id="MobiDB-lite"/>
    </source>
</evidence>
<accession>A0A1I6GQN3</accession>
<sequence length="257" mass="29349">MIQWASFDTVPGGIIGIGFVTEHCYAPMSDRTAGILTNGDIEYLRGNSSKSDAANRNQRMRIRKRVRSAITDFSLLFAHMEPKDRLQVMLSSDGRSPIMRHHQGEELGPPELEWDIVEVNEDVPPIMTGGFRSMHAFCYQCLFESLEGLDFFESEDVHSVEIIQSLVEEGLEDAYGSIGTVRDVDVNITVSDPDVNLDRLESKFRSDKPLSNKEVEYLIHCRRISFEEMVEFVRDESRHRSEDSRASDNQHDNRGFE</sequence>
<evidence type="ECO:0000313" key="4">
    <source>
        <dbReference type="Proteomes" id="UP000198531"/>
    </source>
</evidence>
<proteinExistence type="predicted"/>
<reference evidence="4" key="1">
    <citation type="submission" date="2016-10" db="EMBL/GenBank/DDBJ databases">
        <authorList>
            <person name="Varghese N."/>
            <person name="Submissions S."/>
        </authorList>
    </citation>
    <scope>NUCLEOTIDE SEQUENCE [LARGE SCALE GENOMIC DNA]</scope>
    <source>
        <strain evidence="4">CGMCC 1.7736</strain>
    </source>
</reference>
<dbReference type="EMBL" id="FOYT01000001">
    <property type="protein sequence ID" value="SFR44347.1"/>
    <property type="molecule type" value="Genomic_DNA"/>
</dbReference>
<dbReference type="Pfam" id="PF26404">
    <property type="entry name" value="DUF8102"/>
    <property type="match status" value="1"/>
</dbReference>
<evidence type="ECO:0000313" key="3">
    <source>
        <dbReference type="EMBL" id="SFR44347.1"/>
    </source>
</evidence>
<gene>
    <name evidence="3" type="ORF">SAMN04487947_1506</name>
</gene>
<dbReference type="Proteomes" id="UP000198531">
    <property type="component" value="Unassembled WGS sequence"/>
</dbReference>
<dbReference type="AlphaFoldDB" id="A0A1I6GQN3"/>
<organism evidence="3 4">
    <name type="scientific">Halogeometricum rufum</name>
    <dbReference type="NCBI Taxonomy" id="553469"/>
    <lineage>
        <taxon>Archaea</taxon>
        <taxon>Methanobacteriati</taxon>
        <taxon>Methanobacteriota</taxon>
        <taxon>Stenosarchaea group</taxon>
        <taxon>Halobacteria</taxon>
        <taxon>Halobacteriales</taxon>
        <taxon>Haloferacaceae</taxon>
        <taxon>Halogeometricum</taxon>
    </lineage>
</organism>